<evidence type="ECO:0000256" key="1">
    <source>
        <dbReference type="SAM" id="Phobius"/>
    </source>
</evidence>
<feature type="transmembrane region" description="Helical" evidence="1">
    <location>
        <begin position="70"/>
        <end position="89"/>
    </location>
</feature>
<reference evidence="3 4" key="1">
    <citation type="submission" date="2016-02" db="EMBL/GenBank/DDBJ databases">
        <title>Draft genome sequence of Polaribacter atrinae KACC17473.</title>
        <authorList>
            <person name="Shin S.-K."/>
            <person name="Yi H."/>
        </authorList>
    </citation>
    <scope>NUCLEOTIDE SEQUENCE [LARGE SCALE GENOMIC DNA]</scope>
    <source>
        <strain evidence="3 4">KACC 17473</strain>
    </source>
</reference>
<proteinExistence type="predicted"/>
<feature type="domain" description="VanZ-like" evidence="2">
    <location>
        <begin position="36"/>
        <end position="116"/>
    </location>
</feature>
<keyword evidence="1" id="KW-0812">Transmembrane</keyword>
<dbReference type="STRING" id="1333662.LPB303_01465"/>
<sequence>MQQRIKSLLKDNLYIIAILITISIAYLSLRRMPKIETGINNVDKIYHFIAYFTLSITWLFSFYRKPSLKYVIIICCILFGIIIEVSQQTLTTYRTGDYKDALANTVGIILGFIVFNQILKKITVNSY</sequence>
<gene>
    <name evidence="3" type="ORF">LPB303_01465</name>
</gene>
<organism evidence="3 4">
    <name type="scientific">Polaribacter atrinae</name>
    <dbReference type="NCBI Taxonomy" id="1333662"/>
    <lineage>
        <taxon>Bacteria</taxon>
        <taxon>Pseudomonadati</taxon>
        <taxon>Bacteroidota</taxon>
        <taxon>Flavobacteriia</taxon>
        <taxon>Flavobacteriales</taxon>
        <taxon>Flavobacteriaceae</taxon>
    </lineage>
</organism>
<dbReference type="Pfam" id="PF04892">
    <property type="entry name" value="VanZ"/>
    <property type="match status" value="1"/>
</dbReference>
<keyword evidence="1" id="KW-1133">Transmembrane helix</keyword>
<evidence type="ECO:0000313" key="4">
    <source>
        <dbReference type="Proteomes" id="UP000076923"/>
    </source>
</evidence>
<keyword evidence="4" id="KW-1185">Reference proteome</keyword>
<accession>A0A176TFJ4</accession>
<feature type="transmembrane region" description="Helical" evidence="1">
    <location>
        <begin position="45"/>
        <end position="63"/>
    </location>
</feature>
<dbReference type="NCBIfam" id="NF037970">
    <property type="entry name" value="vanZ_1"/>
    <property type="match status" value="1"/>
</dbReference>
<feature type="transmembrane region" description="Helical" evidence="1">
    <location>
        <begin position="101"/>
        <end position="119"/>
    </location>
</feature>
<dbReference type="PANTHER" id="PTHR28008">
    <property type="entry name" value="DOMAIN PROTEIN, PUTATIVE (AFU_ORTHOLOGUE AFUA_3G10980)-RELATED"/>
    <property type="match status" value="1"/>
</dbReference>
<dbReference type="Proteomes" id="UP000076923">
    <property type="component" value="Unassembled WGS sequence"/>
</dbReference>
<evidence type="ECO:0000259" key="2">
    <source>
        <dbReference type="Pfam" id="PF04892"/>
    </source>
</evidence>
<protein>
    <recommendedName>
        <fullName evidence="2">VanZ-like domain-containing protein</fullName>
    </recommendedName>
</protein>
<keyword evidence="1" id="KW-0472">Membrane</keyword>
<feature type="transmembrane region" description="Helical" evidence="1">
    <location>
        <begin position="12"/>
        <end position="29"/>
    </location>
</feature>
<dbReference type="InterPro" id="IPR006976">
    <property type="entry name" value="VanZ-like"/>
</dbReference>
<dbReference type="EMBL" id="LVWE01000002">
    <property type="protein sequence ID" value="OAD46632.1"/>
    <property type="molecule type" value="Genomic_DNA"/>
</dbReference>
<comment type="caution">
    <text evidence="3">The sequence shown here is derived from an EMBL/GenBank/DDBJ whole genome shotgun (WGS) entry which is preliminary data.</text>
</comment>
<name>A0A176TFJ4_9FLAO</name>
<dbReference type="PANTHER" id="PTHR28008:SF1">
    <property type="entry name" value="DOMAIN PROTEIN, PUTATIVE (AFU_ORTHOLOGUE AFUA_3G10980)-RELATED"/>
    <property type="match status" value="1"/>
</dbReference>
<dbReference type="AlphaFoldDB" id="A0A176TFJ4"/>
<evidence type="ECO:0000313" key="3">
    <source>
        <dbReference type="EMBL" id="OAD46632.1"/>
    </source>
</evidence>